<sequence>MAFYLVRARPKQELLAELAGKLEQGAFLGLKPFGRALSRSLQDARSQSDGSATWEEEDYCSPPLAAERSAVLDRYFEDLSVEPVEKGAGWQRIESFPRLFE</sequence>
<protein>
    <submittedName>
        <fullName evidence="2">Uncharacterized protein</fullName>
    </submittedName>
</protein>
<dbReference type="AlphaFoldDB" id="A0A1F5YYQ9"/>
<evidence type="ECO:0000313" key="2">
    <source>
        <dbReference type="EMBL" id="OGG05266.1"/>
    </source>
</evidence>
<evidence type="ECO:0000313" key="3">
    <source>
        <dbReference type="Proteomes" id="UP000179129"/>
    </source>
</evidence>
<reference evidence="2 3" key="1">
    <citation type="journal article" date="2016" name="Nat. Commun.">
        <title>Thousands of microbial genomes shed light on interconnected biogeochemical processes in an aquifer system.</title>
        <authorList>
            <person name="Anantharaman K."/>
            <person name="Brown C.T."/>
            <person name="Hug L.A."/>
            <person name="Sharon I."/>
            <person name="Castelle C.J."/>
            <person name="Probst A.J."/>
            <person name="Thomas B.C."/>
            <person name="Singh A."/>
            <person name="Wilkins M.J."/>
            <person name="Karaoz U."/>
            <person name="Brodie E.L."/>
            <person name="Williams K.H."/>
            <person name="Hubbard S.S."/>
            <person name="Banfield J.F."/>
        </authorList>
    </citation>
    <scope>NUCLEOTIDE SEQUENCE [LARGE SCALE GENOMIC DNA]</scope>
</reference>
<feature type="compositionally biased region" description="Polar residues" evidence="1">
    <location>
        <begin position="41"/>
        <end position="51"/>
    </location>
</feature>
<organism evidence="2 3">
    <name type="scientific">Candidatus Glassbacteria bacterium RIFCSPLOWO2_12_FULL_58_11</name>
    <dbReference type="NCBI Taxonomy" id="1817867"/>
    <lineage>
        <taxon>Bacteria</taxon>
        <taxon>Candidatus Glassiibacteriota</taxon>
    </lineage>
</organism>
<gene>
    <name evidence="2" type="ORF">A3F83_12890</name>
</gene>
<dbReference type="Proteomes" id="UP000179129">
    <property type="component" value="Unassembled WGS sequence"/>
</dbReference>
<dbReference type="EMBL" id="MFIX01000070">
    <property type="protein sequence ID" value="OGG05266.1"/>
    <property type="molecule type" value="Genomic_DNA"/>
</dbReference>
<evidence type="ECO:0000256" key="1">
    <source>
        <dbReference type="SAM" id="MobiDB-lite"/>
    </source>
</evidence>
<comment type="caution">
    <text evidence="2">The sequence shown here is derived from an EMBL/GenBank/DDBJ whole genome shotgun (WGS) entry which is preliminary data.</text>
</comment>
<feature type="region of interest" description="Disordered" evidence="1">
    <location>
        <begin position="41"/>
        <end position="60"/>
    </location>
</feature>
<proteinExistence type="predicted"/>
<accession>A0A1F5YYQ9</accession>
<name>A0A1F5YYQ9_9BACT</name>